<dbReference type="AlphaFoldDB" id="A0A4Q7VD12"/>
<dbReference type="Proteomes" id="UP000293562">
    <property type="component" value="Unassembled WGS sequence"/>
</dbReference>
<dbReference type="SUPFAM" id="SSF46955">
    <property type="entry name" value="Putative DNA-binding domain"/>
    <property type="match status" value="1"/>
</dbReference>
<gene>
    <name evidence="2" type="ORF">EV201_2743</name>
</gene>
<protein>
    <submittedName>
        <fullName evidence="2">Helix-turn-helix protein</fullName>
    </submittedName>
</protein>
<feature type="domain" description="Helix-turn-helix" evidence="1">
    <location>
        <begin position="40"/>
        <end position="89"/>
    </location>
</feature>
<evidence type="ECO:0000313" key="2">
    <source>
        <dbReference type="EMBL" id="RZT93570.1"/>
    </source>
</evidence>
<reference evidence="2 3" key="1">
    <citation type="submission" date="2019-02" db="EMBL/GenBank/DDBJ databases">
        <title>Genomic Encyclopedia of Type Strains, Phase IV (KMG-IV): sequencing the most valuable type-strain genomes for metagenomic binning, comparative biology and taxonomic classification.</title>
        <authorList>
            <person name="Goeker M."/>
        </authorList>
    </citation>
    <scope>NUCLEOTIDE SEQUENCE [LARGE SCALE GENOMIC DNA]</scope>
    <source>
        <strain evidence="2 3">DSM 28825</strain>
    </source>
</reference>
<proteinExistence type="predicted"/>
<evidence type="ECO:0000313" key="3">
    <source>
        <dbReference type="Proteomes" id="UP000293562"/>
    </source>
</evidence>
<dbReference type="OrthoDB" id="769412at2"/>
<comment type="caution">
    <text evidence="2">The sequence shown here is derived from an EMBL/GenBank/DDBJ whole genome shotgun (WGS) entry which is preliminary data.</text>
</comment>
<name>A0A4Q7VD12_9BACT</name>
<accession>A0A4Q7VD12</accession>
<dbReference type="Pfam" id="PF12728">
    <property type="entry name" value="HTH_17"/>
    <property type="match status" value="1"/>
</dbReference>
<evidence type="ECO:0000259" key="1">
    <source>
        <dbReference type="Pfam" id="PF12728"/>
    </source>
</evidence>
<dbReference type="PANTHER" id="PTHR34585:SF22">
    <property type="entry name" value="HELIX-TURN-HELIX DOMAIN-CONTAINING PROTEIN"/>
    <property type="match status" value="1"/>
</dbReference>
<dbReference type="InterPro" id="IPR009061">
    <property type="entry name" value="DNA-bd_dom_put_sf"/>
</dbReference>
<dbReference type="EMBL" id="SHKN01000002">
    <property type="protein sequence ID" value="RZT93570.1"/>
    <property type="molecule type" value="Genomic_DNA"/>
</dbReference>
<sequence length="97" mass="11175">MQQEQELVKVFSELADKMKSIETQLKQISLNERNPLGDIYLDTDEVCTLLKVCKRTLQKYRDESCISFIQLGGKTLYKTSDIVEALEKNYQPALTNV</sequence>
<organism evidence="2 3">
    <name type="scientific">Ancylomarina subtilis</name>
    <dbReference type="NCBI Taxonomy" id="1639035"/>
    <lineage>
        <taxon>Bacteria</taxon>
        <taxon>Pseudomonadati</taxon>
        <taxon>Bacteroidota</taxon>
        <taxon>Bacteroidia</taxon>
        <taxon>Marinilabiliales</taxon>
        <taxon>Marinifilaceae</taxon>
        <taxon>Ancylomarina</taxon>
    </lineage>
</organism>
<dbReference type="InterPro" id="IPR041657">
    <property type="entry name" value="HTH_17"/>
</dbReference>
<dbReference type="PANTHER" id="PTHR34585">
    <property type="match status" value="1"/>
</dbReference>
<keyword evidence="3" id="KW-1185">Reference proteome</keyword>